<reference evidence="1" key="1">
    <citation type="journal article" date="2023" name="Mol. Phylogenet. Evol.">
        <title>Genome-scale phylogeny and comparative genomics of the fungal order Sordariales.</title>
        <authorList>
            <person name="Hensen N."/>
            <person name="Bonometti L."/>
            <person name="Westerberg I."/>
            <person name="Brannstrom I.O."/>
            <person name="Guillou S."/>
            <person name="Cros-Aarteil S."/>
            <person name="Calhoun S."/>
            <person name="Haridas S."/>
            <person name="Kuo A."/>
            <person name="Mondo S."/>
            <person name="Pangilinan J."/>
            <person name="Riley R."/>
            <person name="LaButti K."/>
            <person name="Andreopoulos B."/>
            <person name="Lipzen A."/>
            <person name="Chen C."/>
            <person name="Yan M."/>
            <person name="Daum C."/>
            <person name="Ng V."/>
            <person name="Clum A."/>
            <person name="Steindorff A."/>
            <person name="Ohm R.A."/>
            <person name="Martin F."/>
            <person name="Silar P."/>
            <person name="Natvig D.O."/>
            <person name="Lalanne C."/>
            <person name="Gautier V."/>
            <person name="Ament-Velasquez S.L."/>
            <person name="Kruys A."/>
            <person name="Hutchinson M.I."/>
            <person name="Powell A.J."/>
            <person name="Barry K."/>
            <person name="Miller A.N."/>
            <person name="Grigoriev I.V."/>
            <person name="Debuchy R."/>
            <person name="Gladieux P."/>
            <person name="Hiltunen Thoren M."/>
            <person name="Johannesson H."/>
        </authorList>
    </citation>
    <scope>NUCLEOTIDE SEQUENCE</scope>
    <source>
        <strain evidence="1">CBS 118394</strain>
    </source>
</reference>
<gene>
    <name evidence="1" type="ORF">B0H66DRAFT_606899</name>
</gene>
<dbReference type="PANTHER" id="PTHR10622:SF12">
    <property type="entry name" value="HET DOMAIN-CONTAINING PROTEIN"/>
    <property type="match status" value="1"/>
</dbReference>
<evidence type="ECO:0000313" key="1">
    <source>
        <dbReference type="EMBL" id="KAK3313641.1"/>
    </source>
</evidence>
<reference evidence="1" key="2">
    <citation type="submission" date="2023-06" db="EMBL/GenBank/DDBJ databases">
        <authorList>
            <consortium name="Lawrence Berkeley National Laboratory"/>
            <person name="Haridas S."/>
            <person name="Hensen N."/>
            <person name="Bonometti L."/>
            <person name="Westerberg I."/>
            <person name="Brannstrom I.O."/>
            <person name="Guillou S."/>
            <person name="Cros-Aarteil S."/>
            <person name="Calhoun S."/>
            <person name="Kuo A."/>
            <person name="Mondo S."/>
            <person name="Pangilinan J."/>
            <person name="Riley R."/>
            <person name="Labutti K."/>
            <person name="Andreopoulos B."/>
            <person name="Lipzen A."/>
            <person name="Chen C."/>
            <person name="Yanf M."/>
            <person name="Daum C."/>
            <person name="Ng V."/>
            <person name="Clum A."/>
            <person name="Steindorff A."/>
            <person name="Ohm R."/>
            <person name="Martin F."/>
            <person name="Silar P."/>
            <person name="Natvig D."/>
            <person name="Lalanne C."/>
            <person name="Gautier V."/>
            <person name="Ament-Velasquez S.L."/>
            <person name="Kruys A."/>
            <person name="Hutchinson M.I."/>
            <person name="Powell A.J."/>
            <person name="Barry K."/>
            <person name="Miller A.N."/>
            <person name="Grigoriev I.V."/>
            <person name="Debuchy R."/>
            <person name="Gladieux P."/>
            <person name="Thoren M.H."/>
            <person name="Johannesson H."/>
        </authorList>
    </citation>
    <scope>NUCLEOTIDE SEQUENCE</scope>
    <source>
        <strain evidence="1">CBS 118394</strain>
    </source>
</reference>
<protein>
    <submittedName>
        <fullName evidence="1">Uncharacterized protein</fullName>
    </submittedName>
</protein>
<keyword evidence="2" id="KW-1185">Reference proteome</keyword>
<dbReference type="PANTHER" id="PTHR10622">
    <property type="entry name" value="HET DOMAIN-CONTAINING PROTEIN"/>
    <property type="match status" value="1"/>
</dbReference>
<evidence type="ECO:0000313" key="2">
    <source>
        <dbReference type="Proteomes" id="UP001283341"/>
    </source>
</evidence>
<comment type="caution">
    <text evidence="1">The sequence shown here is derived from an EMBL/GenBank/DDBJ whole genome shotgun (WGS) entry which is preliminary data.</text>
</comment>
<proteinExistence type="predicted"/>
<dbReference type="AlphaFoldDB" id="A0AAE0HX70"/>
<organism evidence="1 2">
    <name type="scientific">Apodospora peruviana</name>
    <dbReference type="NCBI Taxonomy" id="516989"/>
    <lineage>
        <taxon>Eukaryota</taxon>
        <taxon>Fungi</taxon>
        <taxon>Dikarya</taxon>
        <taxon>Ascomycota</taxon>
        <taxon>Pezizomycotina</taxon>
        <taxon>Sordariomycetes</taxon>
        <taxon>Sordariomycetidae</taxon>
        <taxon>Sordariales</taxon>
        <taxon>Lasiosphaeriaceae</taxon>
        <taxon>Apodospora</taxon>
    </lineage>
</organism>
<dbReference type="Proteomes" id="UP001283341">
    <property type="component" value="Unassembled WGS sequence"/>
</dbReference>
<accession>A0AAE0HX70</accession>
<sequence>MRLLNTTTLRLEEFIHIGNFYSPGLKYAILSHTWEQEEVKFSDIADLSHTRKLAGLSKVDFYAQDWSLLGKKSDRPFLSVLSEATNIEQAVLSGKTHISSACVARKMFWASKRETTRPEDEAYCLMGLFAVNMPLIYGEDTTSSHQDPHVLPFSGDLLAYSYSPHDRHRRHCWGNGMILSGSTLELPALMFDHMAGDGEGSQQCGIQHLGAGPELSKRFLDSGESWETTIVVLDCQLGPIPGTSPLLILVPNDANFSSDISDPEDLYPRDILTSQS</sequence>
<dbReference type="EMBL" id="JAUEDM010000007">
    <property type="protein sequence ID" value="KAK3313641.1"/>
    <property type="molecule type" value="Genomic_DNA"/>
</dbReference>
<name>A0AAE0HX70_9PEZI</name>